<accession>A0A813X821</accession>
<protein>
    <submittedName>
        <fullName evidence="1">Uncharacterized protein</fullName>
    </submittedName>
</protein>
<dbReference type="OrthoDB" id="71260at2759"/>
<proteinExistence type="predicted"/>
<dbReference type="AlphaFoldDB" id="A0A813X821"/>
<comment type="caution">
    <text evidence="1">The sequence shown here is derived from an EMBL/GenBank/DDBJ whole genome shotgun (WGS) entry which is preliminary data.</text>
</comment>
<evidence type="ECO:0000313" key="1">
    <source>
        <dbReference type="EMBL" id="CAF0872031.1"/>
    </source>
</evidence>
<evidence type="ECO:0000313" key="2">
    <source>
        <dbReference type="Proteomes" id="UP000663879"/>
    </source>
</evidence>
<sequence>MYIHTPFISPCRNSFNQKIILLDTRRSSIEALKVSSSKDLESLIRGEYSLGAFIERKNYRVIPSPTLKYPGDGNYYKGGYISSNHKSLNTNSIQIELAYGVRSSESVAKLNAITFANAFLDFYNFHKFDLKV</sequence>
<dbReference type="Proteomes" id="UP000663879">
    <property type="component" value="Unassembled WGS sequence"/>
</dbReference>
<keyword evidence="2" id="KW-1185">Reference proteome</keyword>
<gene>
    <name evidence="1" type="ORF">OXX778_LOCUS9983</name>
</gene>
<dbReference type="EMBL" id="CAJNOC010001529">
    <property type="protein sequence ID" value="CAF0872031.1"/>
    <property type="molecule type" value="Genomic_DNA"/>
</dbReference>
<name>A0A813X821_9BILA</name>
<reference evidence="1" key="1">
    <citation type="submission" date="2021-02" db="EMBL/GenBank/DDBJ databases">
        <authorList>
            <person name="Nowell W R."/>
        </authorList>
    </citation>
    <scope>NUCLEOTIDE SEQUENCE</scope>
    <source>
        <strain evidence="1">Ploen Becks lab</strain>
    </source>
</reference>
<organism evidence="1 2">
    <name type="scientific">Brachionus calyciflorus</name>
    <dbReference type="NCBI Taxonomy" id="104777"/>
    <lineage>
        <taxon>Eukaryota</taxon>
        <taxon>Metazoa</taxon>
        <taxon>Spiralia</taxon>
        <taxon>Gnathifera</taxon>
        <taxon>Rotifera</taxon>
        <taxon>Eurotatoria</taxon>
        <taxon>Monogononta</taxon>
        <taxon>Pseudotrocha</taxon>
        <taxon>Ploima</taxon>
        <taxon>Brachionidae</taxon>
        <taxon>Brachionus</taxon>
    </lineage>
</organism>